<evidence type="ECO:0008006" key="5">
    <source>
        <dbReference type="Google" id="ProtNLM"/>
    </source>
</evidence>
<dbReference type="PANTHER" id="PTHR30345">
    <property type="entry name" value="RIBOSE-5-PHOSPHATE ISOMERASE B"/>
    <property type="match status" value="1"/>
</dbReference>
<dbReference type="SUPFAM" id="SSF89623">
    <property type="entry name" value="Ribose/Galactose isomerase RpiB/AlsB"/>
    <property type="match status" value="1"/>
</dbReference>
<organism evidence="3 4">
    <name type="scientific">Candidatus Taylorbacteria bacterium RIFCSPHIGHO2_02_FULL_45_35</name>
    <dbReference type="NCBI Taxonomy" id="1802311"/>
    <lineage>
        <taxon>Bacteria</taxon>
        <taxon>Candidatus Tayloriibacteriota</taxon>
    </lineage>
</organism>
<feature type="binding site" evidence="2">
    <location>
        <position position="120"/>
    </location>
    <ligand>
        <name>D-ribulose 5-phosphate</name>
        <dbReference type="ChEBI" id="CHEBI:58121"/>
    </ligand>
</feature>
<reference evidence="3 4" key="1">
    <citation type="journal article" date="2016" name="Nat. Commun.">
        <title>Thousands of microbial genomes shed light on interconnected biogeochemical processes in an aquifer system.</title>
        <authorList>
            <person name="Anantharaman K."/>
            <person name="Brown C.T."/>
            <person name="Hug L.A."/>
            <person name="Sharon I."/>
            <person name="Castelle C.J."/>
            <person name="Probst A.J."/>
            <person name="Thomas B.C."/>
            <person name="Singh A."/>
            <person name="Wilkins M.J."/>
            <person name="Karaoz U."/>
            <person name="Brodie E.L."/>
            <person name="Williams K.H."/>
            <person name="Hubbard S.S."/>
            <person name="Banfield J.F."/>
        </authorList>
    </citation>
    <scope>NUCLEOTIDE SEQUENCE [LARGE SCALE GENOMIC DNA]</scope>
</reference>
<dbReference type="GO" id="GO:0019316">
    <property type="term" value="P:D-allose catabolic process"/>
    <property type="evidence" value="ECO:0007669"/>
    <property type="project" value="TreeGrafter"/>
</dbReference>
<dbReference type="NCBIfam" id="NF004051">
    <property type="entry name" value="PRK05571.1"/>
    <property type="match status" value="1"/>
</dbReference>
<dbReference type="Pfam" id="PF02502">
    <property type="entry name" value="LacAB_rpiB"/>
    <property type="match status" value="1"/>
</dbReference>
<dbReference type="Proteomes" id="UP000177943">
    <property type="component" value="Unassembled WGS sequence"/>
</dbReference>
<evidence type="ECO:0000256" key="2">
    <source>
        <dbReference type="PIRSR" id="PIRSR005384-2"/>
    </source>
</evidence>
<gene>
    <name evidence="3" type="ORF">A3D56_01780</name>
</gene>
<dbReference type="EMBL" id="MHRP01000042">
    <property type="protein sequence ID" value="OHA25885.1"/>
    <property type="molecule type" value="Genomic_DNA"/>
</dbReference>
<dbReference type="PANTHER" id="PTHR30345:SF0">
    <property type="entry name" value="DNA DAMAGE-REPAIR_TOLERATION PROTEIN DRT102"/>
    <property type="match status" value="1"/>
</dbReference>
<proteinExistence type="inferred from homology"/>
<accession>A0A1G2MPS8</accession>
<sequence length="162" mass="18493">MNILIASDHAGFELKKKLYEHLKKRGFEVIDYGPHELDKDDDYPDFVAPVAEEISTNPKERGIIIGGSGQGEAIVANRFSGIRAVVFNGQYEPKDGRTVPNEIVISREHNDSNILSLGARFLNEREAIEAVDLWLKTPFSNEERHKRRIQKIDNRYVENSEE</sequence>
<dbReference type="Gene3D" id="3.40.1400.10">
    <property type="entry name" value="Sugar-phosphate isomerase, RpiB/LacA/LacB"/>
    <property type="match status" value="1"/>
</dbReference>
<feature type="binding site" evidence="2">
    <location>
        <begin position="67"/>
        <end position="71"/>
    </location>
    <ligand>
        <name>D-ribulose 5-phosphate</name>
        <dbReference type="ChEBI" id="CHEBI:58121"/>
    </ligand>
</feature>
<dbReference type="AlphaFoldDB" id="A0A1G2MPS8"/>
<comment type="similarity">
    <text evidence="1">Belongs to the LacAB/RpiB family.</text>
</comment>
<dbReference type="InterPro" id="IPR036569">
    <property type="entry name" value="RpiB_LacA_LacB_sf"/>
</dbReference>
<feature type="binding site" evidence="2">
    <location>
        <begin position="8"/>
        <end position="9"/>
    </location>
    <ligand>
        <name>D-ribulose 5-phosphate</name>
        <dbReference type="ChEBI" id="CHEBI:58121"/>
    </ligand>
</feature>
<feature type="binding site" evidence="2">
    <location>
        <position position="148"/>
    </location>
    <ligand>
        <name>D-ribulose 5-phosphate</name>
        <dbReference type="ChEBI" id="CHEBI:58121"/>
    </ligand>
</feature>
<evidence type="ECO:0000313" key="4">
    <source>
        <dbReference type="Proteomes" id="UP000177943"/>
    </source>
</evidence>
<dbReference type="GO" id="GO:0009052">
    <property type="term" value="P:pentose-phosphate shunt, non-oxidative branch"/>
    <property type="evidence" value="ECO:0007669"/>
    <property type="project" value="TreeGrafter"/>
</dbReference>
<feature type="binding site" evidence="2">
    <location>
        <position position="144"/>
    </location>
    <ligand>
        <name>D-ribulose 5-phosphate</name>
        <dbReference type="ChEBI" id="CHEBI:58121"/>
    </ligand>
</feature>
<comment type="caution">
    <text evidence="3">The sequence shown here is derived from an EMBL/GenBank/DDBJ whole genome shotgun (WGS) entry which is preliminary data.</text>
</comment>
<dbReference type="PIRSF" id="PIRSF005384">
    <property type="entry name" value="RpiB_LacA_B"/>
    <property type="match status" value="1"/>
</dbReference>
<dbReference type="NCBIfam" id="TIGR00689">
    <property type="entry name" value="rpiB_lacA_lacB"/>
    <property type="match status" value="1"/>
</dbReference>
<protein>
    <recommendedName>
        <fullName evidence="5">Ribose-5-phosphate isomerase</fullName>
    </recommendedName>
</protein>
<evidence type="ECO:0000313" key="3">
    <source>
        <dbReference type="EMBL" id="OHA25885.1"/>
    </source>
</evidence>
<evidence type="ECO:0000256" key="1">
    <source>
        <dbReference type="ARBA" id="ARBA00008754"/>
    </source>
</evidence>
<name>A0A1G2MPS8_9BACT</name>
<dbReference type="GO" id="GO:0004751">
    <property type="term" value="F:ribose-5-phosphate isomerase activity"/>
    <property type="evidence" value="ECO:0007669"/>
    <property type="project" value="TreeGrafter"/>
</dbReference>
<dbReference type="InterPro" id="IPR003500">
    <property type="entry name" value="RpiB_LacA_LacB"/>
</dbReference>
<feature type="binding site" evidence="2">
    <location>
        <position position="110"/>
    </location>
    <ligand>
        <name>D-ribulose 5-phosphate</name>
        <dbReference type="ChEBI" id="CHEBI:58121"/>
    </ligand>
</feature>